<proteinExistence type="inferred from homology"/>
<dbReference type="InterPro" id="IPR001611">
    <property type="entry name" value="Leu-rich_rpt"/>
</dbReference>
<reference evidence="13" key="1">
    <citation type="journal article" date="2012" name="Nat. Commun.">
        <title>The genome of Prunus mume.</title>
        <authorList>
            <person name="Zhang Q."/>
            <person name="Chen W."/>
            <person name="Sun L."/>
            <person name="Zhao F."/>
            <person name="Huang B."/>
            <person name="Yang W."/>
            <person name="Tao Y."/>
            <person name="Wang J."/>
            <person name="Yuan Z."/>
            <person name="Fan G."/>
            <person name="Xing Z."/>
            <person name="Han C."/>
            <person name="Pan H."/>
            <person name="Zhong X."/>
            <person name="Shi W."/>
            <person name="Liang X."/>
            <person name="Du D."/>
            <person name="Sun F."/>
            <person name="Xu Z."/>
            <person name="Hao R."/>
            <person name="Lv T."/>
            <person name="Lv Y."/>
            <person name="Zheng Z."/>
            <person name="Sun M."/>
            <person name="Luo L."/>
            <person name="Cai M."/>
            <person name="Gao Y."/>
            <person name="Wang J."/>
            <person name="Yin Y."/>
            <person name="Xu X."/>
            <person name="Cheng T."/>
            <person name="Wang J."/>
        </authorList>
    </citation>
    <scope>NUCLEOTIDE SEQUENCE [LARGE SCALE GENOMIC DNA]</scope>
</reference>
<protein>
    <submittedName>
        <fullName evidence="14">LRR receptor-like serine/threonine-protein kinase GSO2</fullName>
    </submittedName>
</protein>
<evidence type="ECO:0000256" key="8">
    <source>
        <dbReference type="ARBA" id="ARBA00022989"/>
    </source>
</evidence>
<dbReference type="PROSITE" id="PS51450">
    <property type="entry name" value="LRR"/>
    <property type="match status" value="1"/>
</dbReference>
<dbReference type="SMART" id="SM00369">
    <property type="entry name" value="LRR_TYP"/>
    <property type="match status" value="6"/>
</dbReference>
<organism evidence="13 14">
    <name type="scientific">Prunus mume</name>
    <name type="common">Japanese apricot</name>
    <name type="synonym">Armeniaca mume</name>
    <dbReference type="NCBI Taxonomy" id="102107"/>
    <lineage>
        <taxon>Eukaryota</taxon>
        <taxon>Viridiplantae</taxon>
        <taxon>Streptophyta</taxon>
        <taxon>Embryophyta</taxon>
        <taxon>Tracheophyta</taxon>
        <taxon>Spermatophyta</taxon>
        <taxon>Magnoliopsida</taxon>
        <taxon>eudicotyledons</taxon>
        <taxon>Gunneridae</taxon>
        <taxon>Pentapetalae</taxon>
        <taxon>rosids</taxon>
        <taxon>fabids</taxon>
        <taxon>Rosales</taxon>
        <taxon>Rosaceae</taxon>
        <taxon>Amygdaloideae</taxon>
        <taxon>Amygdaleae</taxon>
        <taxon>Prunus</taxon>
    </lineage>
</organism>
<keyword evidence="9" id="KW-0472">Membrane</keyword>
<accession>A0ABM1LZ90</accession>
<evidence type="ECO:0000256" key="1">
    <source>
        <dbReference type="ARBA" id="ARBA00004251"/>
    </source>
</evidence>
<keyword evidence="7" id="KW-0677">Repeat</keyword>
<dbReference type="PANTHER" id="PTHR48061:SF12">
    <property type="entry name" value="DISEASE RESISTANCE LIKE PROTEIN"/>
    <property type="match status" value="1"/>
</dbReference>
<name>A0ABM1LZ90_PRUMU</name>
<dbReference type="GeneID" id="103344030"/>
<dbReference type="InterPro" id="IPR032675">
    <property type="entry name" value="LRR_dom_sf"/>
</dbReference>
<evidence type="ECO:0000256" key="12">
    <source>
        <dbReference type="SAM" id="SignalP"/>
    </source>
</evidence>
<evidence type="ECO:0000256" key="11">
    <source>
        <dbReference type="ARBA" id="ARBA00023180"/>
    </source>
</evidence>
<dbReference type="InterPro" id="IPR046956">
    <property type="entry name" value="RLP23-like"/>
</dbReference>
<keyword evidence="11" id="KW-0325">Glycoprotein</keyword>
<evidence type="ECO:0000256" key="3">
    <source>
        <dbReference type="ARBA" id="ARBA00022475"/>
    </source>
</evidence>
<feature type="chain" id="PRO_5045468057" evidence="12">
    <location>
        <begin position="27"/>
        <end position="772"/>
    </location>
</feature>
<keyword evidence="10" id="KW-0675">Receptor</keyword>
<keyword evidence="5" id="KW-0812">Transmembrane</keyword>
<dbReference type="SMART" id="SM00365">
    <property type="entry name" value="LRR_SD22"/>
    <property type="match status" value="4"/>
</dbReference>
<reference evidence="14" key="2">
    <citation type="submission" date="2025-08" db="UniProtKB">
        <authorList>
            <consortium name="RefSeq"/>
        </authorList>
    </citation>
    <scope>IDENTIFICATION</scope>
</reference>
<evidence type="ECO:0000256" key="2">
    <source>
        <dbReference type="ARBA" id="ARBA00009592"/>
    </source>
</evidence>
<keyword evidence="8" id="KW-1133">Transmembrane helix</keyword>
<sequence length="772" mass="86540">MGMESWPSKFIYVRCFLLLLLNVTHCFLLVQTQALGQVDECSALLQFKESFAINKSVSAYPLAYPKVAFWTLEGDQNRSNCCSWDGVECDEDSGHVVGLNLSSSCLYGSINSSNTLFRLVHLQRLDLSDNHFNFSEIPSRFGQDLSSLTYLNLSNSLFYGQIPSEISILSKLSTLDLSHNSWKLHPDIIPLKLTKGYMRSLVRNLTNIKQLHLSEVDIFSTVPDILVNASSLTSLQLRFCGLNGEFPIDIFHLPNLEVLDVYGNSNLTGYFPNFNRSNKLLKKLNVAFTNFSGMLPASIGNLHSLNLLDISYCNFSHYLPSSLGNLTQLNYLDMSGIFYDVPNNNSTGQLVSEYSLSWIASLTNLYSLSLGATKFRGKFPSFVANLTQLSFLNLGVNEITGQIPSWLMNLTQLTTLYLTGNNLSEAIPRSLFQLQNLEILDLSYNNLSGQVEFDQFSQPKKLKELYLSYNKLSLQIITNLSATIPQLEVLKLSSCNLIEFPEFLKYQSELRELQLSDNNIQGRIPKWVWNATRETLLTLGLYSNFLTGFDQNPINLPWQNLYSLDLRTNMLQGSLPIPPQSIRNYMVGSNNYSGEISPSFCNLNHLNILDLSNNSLSGMLPQCLGNSSALGILKLTNNSFHGGIPQMCPDENSLKMVDLSYNQLQGKIPRSMANCTQLEFLNLGNNQISDIFPSWLGALPALQFLSLRSNGFHGMIGKSATNHDFPKLCIIDLSDNGFSGVLPSNYLENWNSMKFVDENSRKVSKAKRKPAL</sequence>
<gene>
    <name evidence="14" type="primary">LOC103344030</name>
</gene>
<dbReference type="SUPFAM" id="SSF52058">
    <property type="entry name" value="L domain-like"/>
    <property type="match status" value="1"/>
</dbReference>
<keyword evidence="4" id="KW-0433">Leucine-rich repeat</keyword>
<keyword evidence="3" id="KW-1003">Cell membrane</keyword>
<evidence type="ECO:0000313" key="14">
    <source>
        <dbReference type="RefSeq" id="XP_016652717.1"/>
    </source>
</evidence>
<dbReference type="RefSeq" id="XP_016652717.1">
    <property type="nucleotide sequence ID" value="XM_016797231.1"/>
</dbReference>
<keyword evidence="6 12" id="KW-0732">Signal</keyword>
<evidence type="ECO:0000256" key="6">
    <source>
        <dbReference type="ARBA" id="ARBA00022729"/>
    </source>
</evidence>
<evidence type="ECO:0000256" key="7">
    <source>
        <dbReference type="ARBA" id="ARBA00022737"/>
    </source>
</evidence>
<keyword evidence="13" id="KW-1185">Reference proteome</keyword>
<comment type="subcellular location">
    <subcellularLocation>
        <location evidence="1">Cell membrane</location>
        <topology evidence="1">Single-pass type I membrane protein</topology>
    </subcellularLocation>
</comment>
<dbReference type="Pfam" id="PF00560">
    <property type="entry name" value="LRR_1"/>
    <property type="match status" value="4"/>
</dbReference>
<evidence type="ECO:0000256" key="9">
    <source>
        <dbReference type="ARBA" id="ARBA00023136"/>
    </source>
</evidence>
<dbReference type="InterPro" id="IPR003591">
    <property type="entry name" value="Leu-rich_rpt_typical-subtyp"/>
</dbReference>
<comment type="similarity">
    <text evidence="2">Belongs to the RLP family.</text>
</comment>
<evidence type="ECO:0000256" key="5">
    <source>
        <dbReference type="ARBA" id="ARBA00022692"/>
    </source>
</evidence>
<dbReference type="Pfam" id="PF13855">
    <property type="entry name" value="LRR_8"/>
    <property type="match status" value="3"/>
</dbReference>
<evidence type="ECO:0000256" key="10">
    <source>
        <dbReference type="ARBA" id="ARBA00023170"/>
    </source>
</evidence>
<feature type="signal peptide" evidence="12">
    <location>
        <begin position="1"/>
        <end position="26"/>
    </location>
</feature>
<dbReference type="Gene3D" id="3.80.10.10">
    <property type="entry name" value="Ribonuclease Inhibitor"/>
    <property type="match status" value="3"/>
</dbReference>
<evidence type="ECO:0000256" key="4">
    <source>
        <dbReference type="ARBA" id="ARBA00022614"/>
    </source>
</evidence>
<dbReference type="Proteomes" id="UP000694861">
    <property type="component" value="Unplaced"/>
</dbReference>
<dbReference type="SUPFAM" id="SSF52047">
    <property type="entry name" value="RNI-like"/>
    <property type="match status" value="1"/>
</dbReference>
<dbReference type="PRINTS" id="PR00019">
    <property type="entry name" value="LEURICHRPT"/>
</dbReference>
<evidence type="ECO:0000313" key="13">
    <source>
        <dbReference type="Proteomes" id="UP000694861"/>
    </source>
</evidence>
<dbReference type="PANTHER" id="PTHR48061">
    <property type="entry name" value="LEUCINE-RICH REPEAT RECEPTOR PROTEIN KINASE EMS1-LIKE-RELATED"/>
    <property type="match status" value="1"/>
</dbReference>